<dbReference type="InterPro" id="IPR032710">
    <property type="entry name" value="NTF2-like_dom_sf"/>
</dbReference>
<dbReference type="AlphaFoldDB" id="A0A1A9N8Y6"/>
<dbReference type="OrthoDB" id="2375018at2"/>
<proteinExistence type="predicted"/>
<dbReference type="SUPFAM" id="SSF54427">
    <property type="entry name" value="NTF2-like"/>
    <property type="match status" value="1"/>
</dbReference>
<evidence type="ECO:0000313" key="3">
    <source>
        <dbReference type="Proteomes" id="UP000077961"/>
    </source>
</evidence>
<organism evidence="2 4">
    <name type="scientific">Paraburkholderia ginsengiterrae</name>
    <dbReference type="NCBI Taxonomy" id="1462993"/>
    <lineage>
        <taxon>Bacteria</taxon>
        <taxon>Pseudomonadati</taxon>
        <taxon>Pseudomonadota</taxon>
        <taxon>Betaproteobacteria</taxon>
        <taxon>Burkholderiales</taxon>
        <taxon>Burkholderiaceae</taxon>
        <taxon>Paraburkholderia</taxon>
    </lineage>
</organism>
<sequence>MATPQTRTKALMWHGKPFSIESYTNGPVFVADTDLSRANKEVFERHLVAEWSSDIEETMATVHPVGAYQRIPALGVDVDSFNGIREFYLDRFEKWPGPALKSFTRVTVVDTFIYVEGEFDVEAAGDDLQSLNVSGKSVKSPCMIVLECRDGLLVGEIVYMDSGALKVA</sequence>
<dbReference type="Gene3D" id="3.10.450.50">
    <property type="match status" value="1"/>
</dbReference>
<dbReference type="EMBL" id="LXJZ01000051">
    <property type="protein sequence ID" value="OAJ62468.1"/>
    <property type="molecule type" value="Genomic_DNA"/>
</dbReference>
<dbReference type="RefSeq" id="WP_064265734.1">
    <property type="nucleotide sequence ID" value="NZ_LXJZ01000051.1"/>
</dbReference>
<name>A0A1A9N8Y6_9BURK</name>
<gene>
    <name evidence="1" type="ORF">A6V36_21205</name>
    <name evidence="2" type="ORF">A6V37_22495</name>
</gene>
<keyword evidence="3" id="KW-1185">Reference proteome</keyword>
<dbReference type="Proteomes" id="UP000078116">
    <property type="component" value="Unassembled WGS sequence"/>
</dbReference>
<accession>A0A1A9N8Y6</accession>
<evidence type="ECO:0000313" key="2">
    <source>
        <dbReference type="EMBL" id="OAJ62595.1"/>
    </source>
</evidence>
<comment type="caution">
    <text evidence="2">The sequence shown here is derived from an EMBL/GenBank/DDBJ whole genome shotgun (WGS) entry which is preliminary data.</text>
</comment>
<evidence type="ECO:0000313" key="1">
    <source>
        <dbReference type="EMBL" id="OAJ62468.1"/>
    </source>
</evidence>
<protein>
    <recommendedName>
        <fullName evidence="5">SnoaL-like domain-containing protein</fullName>
    </recommendedName>
</protein>
<dbReference type="Proteomes" id="UP000077961">
    <property type="component" value="Unassembled WGS sequence"/>
</dbReference>
<evidence type="ECO:0008006" key="5">
    <source>
        <dbReference type="Google" id="ProtNLM"/>
    </source>
</evidence>
<reference evidence="3 4" key="1">
    <citation type="submission" date="2016-04" db="EMBL/GenBank/DDBJ databases">
        <title>Reclassification of Paraburkholderia panaciterrae (Farh et al. 2015) Dobritsa &amp; Samadpour 2016 as a later homotypic synonym of Paraburkholderia ginsengiterrae (Farh et al. 2015) Dobritsa &amp; Samadpour 2016.</title>
        <authorList>
            <person name="Dobritsa A.P."/>
            <person name="Kutumbaka K."/>
            <person name="Samadpour M."/>
        </authorList>
    </citation>
    <scope>NUCLEOTIDE SEQUENCE [LARGE SCALE GENOMIC DNA]</scope>
    <source>
        <strain evidence="2 4">DCY85</strain>
        <strain evidence="1 3">DCY85-1</strain>
    </source>
</reference>
<dbReference type="EMBL" id="LXKA01000165">
    <property type="protein sequence ID" value="OAJ62595.1"/>
    <property type="molecule type" value="Genomic_DNA"/>
</dbReference>
<evidence type="ECO:0000313" key="4">
    <source>
        <dbReference type="Proteomes" id="UP000078116"/>
    </source>
</evidence>